<gene>
    <name evidence="4" type="ORF">DdX_13588</name>
</gene>
<evidence type="ECO:0000256" key="1">
    <source>
        <dbReference type="ARBA" id="ARBA00007447"/>
    </source>
</evidence>
<dbReference type="PANTHER" id="PTHR47966">
    <property type="entry name" value="BETA-SITE APP-CLEAVING ENZYME, ISOFORM A-RELATED"/>
    <property type="match status" value="1"/>
</dbReference>
<name>A0AAD4R2G2_9BILA</name>
<dbReference type="GO" id="GO:0006508">
    <property type="term" value="P:proteolysis"/>
    <property type="evidence" value="ECO:0007669"/>
    <property type="project" value="UniProtKB-KW"/>
</dbReference>
<dbReference type="InterPro" id="IPR021109">
    <property type="entry name" value="Peptidase_aspartic_dom_sf"/>
</dbReference>
<dbReference type="GO" id="GO:0004190">
    <property type="term" value="F:aspartic-type endopeptidase activity"/>
    <property type="evidence" value="ECO:0007669"/>
    <property type="project" value="InterPro"/>
</dbReference>
<comment type="similarity">
    <text evidence="1">Belongs to the peptidase A1 family.</text>
</comment>
<comment type="caution">
    <text evidence="4">The sequence shown here is derived from an EMBL/GenBank/DDBJ whole genome shotgun (WGS) entry which is preliminary data.</text>
</comment>
<evidence type="ECO:0000313" key="4">
    <source>
        <dbReference type="EMBL" id="KAI1705450.1"/>
    </source>
</evidence>
<keyword evidence="2" id="KW-0732">Signal</keyword>
<dbReference type="AlphaFoldDB" id="A0AAD4R2G2"/>
<sequence length="363" mass="40008">MGDPMMCSVVLILSLLVLANGLDKAKIKQPATIAFERNEFLDCLVTNISVGTPPQNLNVEFQLLNGESDLFLYGDQAQLSEYVTNLQYAMHKRFGKQYYTSESSSYSNISSNVVRLSSFVGNGHMGQDDISANLLTQLTAQYENPIITIVKNKNQGHVMLGGLDEKSCRSNWAFARHIYGSYADPYELRASAISAVAANKTNLSTSKMSISFSVSKFRWNLQVGATVHEHFRIASDAVWNRTQFGYVIDCDKSKLGNVELTVGSNGSRIVLTPEDYLYYNSDYDACHLGVTVNGMPDKVNDIVAGSHFMDNHCLAYNSQTGELGFANRANIPGSAIKDGPPIQIFVKVIVNGTEYKYKAVPVD</sequence>
<dbReference type="Pfam" id="PF00026">
    <property type="entry name" value="Asp"/>
    <property type="match status" value="1"/>
</dbReference>
<feature type="signal peptide" evidence="2">
    <location>
        <begin position="1"/>
        <end position="21"/>
    </location>
</feature>
<keyword evidence="5" id="KW-1185">Reference proteome</keyword>
<dbReference type="InterPro" id="IPR033121">
    <property type="entry name" value="PEPTIDASE_A1"/>
</dbReference>
<dbReference type="Proteomes" id="UP001201812">
    <property type="component" value="Unassembled WGS sequence"/>
</dbReference>
<accession>A0AAD4R2G2</accession>
<evidence type="ECO:0000313" key="5">
    <source>
        <dbReference type="Proteomes" id="UP001201812"/>
    </source>
</evidence>
<protein>
    <submittedName>
        <fullName evidence="4">Eukaryotic aspartyl protease domain-containing protein</fullName>
    </submittedName>
</protein>
<dbReference type="SUPFAM" id="SSF50630">
    <property type="entry name" value="Acid proteases"/>
    <property type="match status" value="1"/>
</dbReference>
<organism evidence="4 5">
    <name type="scientific">Ditylenchus destructor</name>
    <dbReference type="NCBI Taxonomy" id="166010"/>
    <lineage>
        <taxon>Eukaryota</taxon>
        <taxon>Metazoa</taxon>
        <taxon>Ecdysozoa</taxon>
        <taxon>Nematoda</taxon>
        <taxon>Chromadorea</taxon>
        <taxon>Rhabditida</taxon>
        <taxon>Tylenchina</taxon>
        <taxon>Tylenchomorpha</taxon>
        <taxon>Sphaerularioidea</taxon>
        <taxon>Anguinidae</taxon>
        <taxon>Anguininae</taxon>
        <taxon>Ditylenchus</taxon>
    </lineage>
</organism>
<proteinExistence type="inferred from homology"/>
<keyword evidence="4" id="KW-0378">Hydrolase</keyword>
<dbReference type="Gene3D" id="2.40.70.10">
    <property type="entry name" value="Acid Proteases"/>
    <property type="match status" value="1"/>
</dbReference>
<feature type="chain" id="PRO_5042074373" evidence="2">
    <location>
        <begin position="22"/>
        <end position="363"/>
    </location>
</feature>
<evidence type="ECO:0000256" key="2">
    <source>
        <dbReference type="SAM" id="SignalP"/>
    </source>
</evidence>
<keyword evidence="4" id="KW-0645">Protease</keyword>
<dbReference type="PANTHER" id="PTHR47966:SF51">
    <property type="entry name" value="BETA-SITE APP-CLEAVING ENZYME, ISOFORM A-RELATED"/>
    <property type="match status" value="1"/>
</dbReference>
<feature type="domain" description="Peptidase A1" evidence="3">
    <location>
        <begin position="225"/>
        <end position="327"/>
    </location>
</feature>
<evidence type="ECO:0000259" key="3">
    <source>
        <dbReference type="Pfam" id="PF00026"/>
    </source>
</evidence>
<dbReference type="InterPro" id="IPR001461">
    <property type="entry name" value="Aspartic_peptidase_A1"/>
</dbReference>
<dbReference type="EMBL" id="JAKKPZ010000056">
    <property type="protein sequence ID" value="KAI1705450.1"/>
    <property type="molecule type" value="Genomic_DNA"/>
</dbReference>
<reference evidence="4" key="1">
    <citation type="submission" date="2022-01" db="EMBL/GenBank/DDBJ databases">
        <title>Genome Sequence Resource for Two Populations of Ditylenchus destructor, the Migratory Endoparasitic Phytonematode.</title>
        <authorList>
            <person name="Zhang H."/>
            <person name="Lin R."/>
            <person name="Xie B."/>
        </authorList>
    </citation>
    <scope>NUCLEOTIDE SEQUENCE</scope>
    <source>
        <strain evidence="4">BazhouSP</strain>
    </source>
</reference>